<dbReference type="EMBL" id="KI659685">
    <property type="protein sequence ID" value="ETN78854.1"/>
    <property type="molecule type" value="Genomic_DNA"/>
</dbReference>
<name>W2TB87_NECAM</name>
<proteinExistence type="predicted"/>
<organism evidence="1 2">
    <name type="scientific">Necator americanus</name>
    <name type="common">Human hookworm</name>
    <dbReference type="NCBI Taxonomy" id="51031"/>
    <lineage>
        <taxon>Eukaryota</taxon>
        <taxon>Metazoa</taxon>
        <taxon>Ecdysozoa</taxon>
        <taxon>Nematoda</taxon>
        <taxon>Chromadorea</taxon>
        <taxon>Rhabditida</taxon>
        <taxon>Rhabditina</taxon>
        <taxon>Rhabditomorpha</taxon>
        <taxon>Strongyloidea</taxon>
        <taxon>Ancylostomatidae</taxon>
        <taxon>Bunostominae</taxon>
        <taxon>Necator</taxon>
    </lineage>
</organism>
<accession>W2TB87</accession>
<dbReference type="AlphaFoldDB" id="W2TB87"/>
<protein>
    <submittedName>
        <fullName evidence="1">Uncharacterized protein</fullName>
    </submittedName>
</protein>
<reference evidence="2" key="1">
    <citation type="journal article" date="2014" name="Nat. Genet.">
        <title>Genome of the human hookworm Necator americanus.</title>
        <authorList>
            <person name="Tang Y.T."/>
            <person name="Gao X."/>
            <person name="Rosa B.A."/>
            <person name="Abubucker S."/>
            <person name="Hallsworth-Pepin K."/>
            <person name="Martin J."/>
            <person name="Tyagi R."/>
            <person name="Heizer E."/>
            <person name="Zhang X."/>
            <person name="Bhonagiri-Palsikar V."/>
            <person name="Minx P."/>
            <person name="Warren W.C."/>
            <person name="Wang Q."/>
            <person name="Zhan B."/>
            <person name="Hotez P.J."/>
            <person name="Sternberg P.W."/>
            <person name="Dougall A."/>
            <person name="Gaze S.T."/>
            <person name="Mulvenna J."/>
            <person name="Sotillo J."/>
            <person name="Ranganathan S."/>
            <person name="Rabelo E.M."/>
            <person name="Wilson R.K."/>
            <person name="Felgner P.L."/>
            <person name="Bethony J."/>
            <person name="Hawdon J.M."/>
            <person name="Gasser R.B."/>
            <person name="Loukas A."/>
            <person name="Mitreva M."/>
        </authorList>
    </citation>
    <scope>NUCLEOTIDE SEQUENCE [LARGE SCALE GENOMIC DNA]</scope>
</reference>
<evidence type="ECO:0000313" key="2">
    <source>
        <dbReference type="Proteomes" id="UP000053676"/>
    </source>
</evidence>
<sequence length="100" mass="11416">MFVDRMNIEFEGGHPEILQSIYFKEWNSKKIRKVLLISTNLWSPANVLNLSNRKLIILRKNCESTCTVCGGSTENDGMLGRRREDNENADDAVGCDCYKT</sequence>
<keyword evidence="2" id="KW-1185">Reference proteome</keyword>
<dbReference type="Proteomes" id="UP000053676">
    <property type="component" value="Unassembled WGS sequence"/>
</dbReference>
<dbReference type="KEGG" id="nai:NECAME_10079"/>
<gene>
    <name evidence="1" type="ORF">NECAME_10079</name>
</gene>
<evidence type="ECO:0000313" key="1">
    <source>
        <dbReference type="EMBL" id="ETN78854.1"/>
    </source>
</evidence>